<organism evidence="1 2">
    <name type="scientific">Pleurotus cornucopiae</name>
    <name type="common">Cornucopia mushroom</name>
    <dbReference type="NCBI Taxonomy" id="5321"/>
    <lineage>
        <taxon>Eukaryota</taxon>
        <taxon>Fungi</taxon>
        <taxon>Dikarya</taxon>
        <taxon>Basidiomycota</taxon>
        <taxon>Agaricomycotina</taxon>
        <taxon>Agaricomycetes</taxon>
        <taxon>Agaricomycetidae</taxon>
        <taxon>Agaricales</taxon>
        <taxon>Pleurotineae</taxon>
        <taxon>Pleurotaceae</taxon>
        <taxon>Pleurotus</taxon>
    </lineage>
</organism>
<comment type="caution">
    <text evidence="1">The sequence shown here is derived from an EMBL/GenBank/DDBJ whole genome shotgun (WGS) entry which is preliminary data.</text>
</comment>
<evidence type="ECO:0000313" key="1">
    <source>
        <dbReference type="EMBL" id="KAG9220210.1"/>
    </source>
</evidence>
<reference evidence="1 2" key="1">
    <citation type="journal article" date="2021" name="Appl. Environ. Microbiol.">
        <title>Genetic linkage and physical mapping for an oyster mushroom Pleurotus cornucopiae and QTL analysis for the trait cap color.</title>
        <authorList>
            <person name="Zhang Y."/>
            <person name="Gao W."/>
            <person name="Sonnenberg A."/>
            <person name="Chen Q."/>
            <person name="Zhang J."/>
            <person name="Huang C."/>
        </authorList>
    </citation>
    <scope>NUCLEOTIDE SEQUENCE [LARGE SCALE GENOMIC DNA]</scope>
    <source>
        <strain evidence="1">CCMSSC00406</strain>
    </source>
</reference>
<sequence length="413" mass="45719">MCLTPQSRVPAKGLTLRPSNVYTFFPTHASNVFLFLVPGDRNCPFYNYLHKLTVDSGRYVRHLTIDVVDAHLLLAEGYIRDIETLLRMLPGLQSFTITDPSTSSAYQRLLDPFFPCPQGSGNSKGISIEHLEVHPSFLVRFLPLTSGALPSLRILSAHTVDSVLHNLSEARSLTHIQLSPDGGVGLHTIYDFQAHAASLANVTTLSCSASALGIFHATGMLPSLERLDAYVAGDIDDLWYEPLVIHTSPGHVGEFDAWTDGARMRGLKMLRLTSKGKTHSHAFVQWVFKRFPGLRSLELPNLSKEASSAIAASASDRALASSTAEPGILFGAPPSPSAHLAISYKLEVRERELFYRFANARDMPSLIRWKCRPGEEWFHHWTRDVEDVVKSVSSEEYSLAPASMTFLLNAMNF</sequence>
<evidence type="ECO:0000313" key="2">
    <source>
        <dbReference type="Proteomes" id="UP000824881"/>
    </source>
</evidence>
<accession>A0ACB7IQH4</accession>
<gene>
    <name evidence="1" type="ORF">CCMSSC00406_0010209</name>
</gene>
<dbReference type="Proteomes" id="UP000824881">
    <property type="component" value="Unassembled WGS sequence"/>
</dbReference>
<proteinExistence type="predicted"/>
<keyword evidence="2" id="KW-1185">Reference proteome</keyword>
<name>A0ACB7IQH4_PLECO</name>
<protein>
    <submittedName>
        <fullName evidence="1">Uncharacterized protein</fullName>
    </submittedName>
</protein>
<dbReference type="EMBL" id="WQMT02000008">
    <property type="protein sequence ID" value="KAG9220210.1"/>
    <property type="molecule type" value="Genomic_DNA"/>
</dbReference>